<keyword evidence="2" id="KW-0285">Flavoprotein</keyword>
<evidence type="ECO:0000256" key="5">
    <source>
        <dbReference type="ARBA" id="ARBA00037941"/>
    </source>
</evidence>
<keyword evidence="8" id="KW-1185">Reference proteome</keyword>
<dbReference type="NCBIfam" id="NF008726">
    <property type="entry name" value="PRK11728.1"/>
    <property type="match status" value="1"/>
</dbReference>
<dbReference type="Gene3D" id="3.50.50.60">
    <property type="entry name" value="FAD/NAD(P)-binding domain"/>
    <property type="match status" value="1"/>
</dbReference>
<accession>A0A918DKR7</accession>
<evidence type="ECO:0000256" key="3">
    <source>
        <dbReference type="ARBA" id="ARBA00022827"/>
    </source>
</evidence>
<evidence type="ECO:0000259" key="6">
    <source>
        <dbReference type="Pfam" id="PF01266"/>
    </source>
</evidence>
<reference evidence="7" key="1">
    <citation type="journal article" date="2014" name="Int. J. Syst. Evol. Microbiol.">
        <title>Complete genome sequence of Corynebacterium casei LMG S-19264T (=DSM 44701T), isolated from a smear-ripened cheese.</title>
        <authorList>
            <consortium name="US DOE Joint Genome Institute (JGI-PGF)"/>
            <person name="Walter F."/>
            <person name="Albersmeier A."/>
            <person name="Kalinowski J."/>
            <person name="Ruckert C."/>
        </authorList>
    </citation>
    <scope>NUCLEOTIDE SEQUENCE</scope>
    <source>
        <strain evidence="7">CGMCC 1.7086</strain>
    </source>
</reference>
<evidence type="ECO:0000313" key="8">
    <source>
        <dbReference type="Proteomes" id="UP000606935"/>
    </source>
</evidence>
<dbReference type="InterPro" id="IPR006076">
    <property type="entry name" value="FAD-dep_OxRdtase"/>
</dbReference>
<evidence type="ECO:0000256" key="1">
    <source>
        <dbReference type="ARBA" id="ARBA00001974"/>
    </source>
</evidence>
<reference evidence="7" key="2">
    <citation type="submission" date="2020-09" db="EMBL/GenBank/DDBJ databases">
        <authorList>
            <person name="Sun Q."/>
            <person name="Zhou Y."/>
        </authorList>
    </citation>
    <scope>NUCLEOTIDE SEQUENCE</scope>
    <source>
        <strain evidence="7">CGMCC 1.7086</strain>
    </source>
</reference>
<dbReference type="RefSeq" id="WP_188695107.1">
    <property type="nucleotide sequence ID" value="NZ_BMLS01000003.1"/>
</dbReference>
<feature type="domain" description="FAD dependent oxidoreductase" evidence="6">
    <location>
        <begin position="8"/>
        <end position="396"/>
    </location>
</feature>
<dbReference type="Proteomes" id="UP000606935">
    <property type="component" value="Unassembled WGS sequence"/>
</dbReference>
<dbReference type="EMBL" id="BMLS01000003">
    <property type="protein sequence ID" value="GGO70344.1"/>
    <property type="molecule type" value="Genomic_DNA"/>
</dbReference>
<sequence>MTKPAHFDLVIAGAGILGAACAWQYVQRYPGKSVLVVDKEGQPASHQTGRNSGVVHAGVYYPADSLKARYCRQGLQDTLAFCRQEDIAWLQCGKLIVATDETELARLQQLAVRSQENGLSPQWLETAELSRREPAIRGTAAIFVEQTAITDYPAITRRMLSKAVSGGAELWFNSELKGISEQPDQVTLRLSDGRQVKAQQFLNCTGLMADRVISMQGLESDFRILPFRGEYYQLPPKYNQLVNHLIYPVPDPALPFLGVHLTRMIDGTVTVGPNAVLALAREGYSWADINLKDCWDNLTYQGFWPLAKRYWRSGLNELHQSLRQSEYLKLVQKYCPQISVEDLLPYRHGVRAQAVSDKGELLHDFRFVETQRTLHVGNAPSPAATSAIPIARAVVDKLMG</sequence>
<keyword evidence="4" id="KW-0560">Oxidoreductase</keyword>
<dbReference type="PANTHER" id="PTHR43104:SF2">
    <property type="entry name" value="L-2-HYDROXYGLUTARATE DEHYDROGENASE, MITOCHONDRIAL"/>
    <property type="match status" value="1"/>
</dbReference>
<dbReference type="AlphaFoldDB" id="A0A918DKR7"/>
<comment type="cofactor">
    <cofactor evidence="1">
        <name>FAD</name>
        <dbReference type="ChEBI" id="CHEBI:57692"/>
    </cofactor>
</comment>
<dbReference type="GO" id="GO:0005737">
    <property type="term" value="C:cytoplasm"/>
    <property type="evidence" value="ECO:0007669"/>
    <property type="project" value="TreeGrafter"/>
</dbReference>
<dbReference type="SUPFAM" id="SSF51905">
    <property type="entry name" value="FAD/NAD(P)-binding domain"/>
    <property type="match status" value="1"/>
</dbReference>
<gene>
    <name evidence="7" type="ORF">GCM10010982_23620</name>
</gene>
<comment type="caution">
    <text evidence="7">The sequence shown here is derived from an EMBL/GenBank/DDBJ whole genome shotgun (WGS) entry which is preliminary data.</text>
</comment>
<name>A0A918DKR7_9ALTE</name>
<proteinExistence type="inferred from homology"/>
<comment type="similarity">
    <text evidence="5">Belongs to the L2HGDH family.</text>
</comment>
<dbReference type="Pfam" id="PF01266">
    <property type="entry name" value="DAO"/>
    <property type="match status" value="1"/>
</dbReference>
<dbReference type="Gene3D" id="3.30.9.10">
    <property type="entry name" value="D-Amino Acid Oxidase, subunit A, domain 2"/>
    <property type="match status" value="1"/>
</dbReference>
<protein>
    <submittedName>
        <fullName evidence="7">Hydroxyglutarate oxidase</fullName>
    </submittedName>
</protein>
<dbReference type="GO" id="GO:0047545">
    <property type="term" value="F:(S)-2-hydroxyglutarate dehydrogenase activity"/>
    <property type="evidence" value="ECO:0007669"/>
    <property type="project" value="TreeGrafter"/>
</dbReference>
<evidence type="ECO:0000313" key="7">
    <source>
        <dbReference type="EMBL" id="GGO70344.1"/>
    </source>
</evidence>
<dbReference type="InterPro" id="IPR036188">
    <property type="entry name" value="FAD/NAD-bd_sf"/>
</dbReference>
<dbReference type="PANTHER" id="PTHR43104">
    <property type="entry name" value="L-2-HYDROXYGLUTARATE DEHYDROGENASE, MITOCHONDRIAL"/>
    <property type="match status" value="1"/>
</dbReference>
<evidence type="ECO:0000256" key="4">
    <source>
        <dbReference type="ARBA" id="ARBA00023002"/>
    </source>
</evidence>
<dbReference type="PROSITE" id="PS51257">
    <property type="entry name" value="PROKAR_LIPOPROTEIN"/>
    <property type="match status" value="1"/>
</dbReference>
<keyword evidence="3" id="KW-0274">FAD</keyword>
<organism evidence="7 8">
    <name type="scientific">Bowmanella pacifica</name>
    <dbReference type="NCBI Taxonomy" id="502051"/>
    <lineage>
        <taxon>Bacteria</taxon>
        <taxon>Pseudomonadati</taxon>
        <taxon>Pseudomonadota</taxon>
        <taxon>Gammaproteobacteria</taxon>
        <taxon>Alteromonadales</taxon>
        <taxon>Alteromonadaceae</taxon>
        <taxon>Bowmanella</taxon>
    </lineage>
</organism>
<evidence type="ECO:0000256" key="2">
    <source>
        <dbReference type="ARBA" id="ARBA00022630"/>
    </source>
</evidence>